<sequence>MGYRILIEDGNWSRINHVPPGGQETVFKGLMPCRYYCVSAYAWTALTRIQLIGKDCEQTKIKYLNAIRDFQAISLASGTEQAVQWKRPAGLSNCGLLHYSLIYRDRNSTMERRWFTSEGPHLISGLQPDTEYYYSVRAYVGELHSSESGWQYSKTNKELGPPKPYKAQAVPTVGGFRLTWNLPTAESGQHVKKYLVSFRNEAFLFINKGELEYAFTGLPFCQTLNLSLQSISYSNKASSKIYECVTTLGTVGIRPALDKVKLSRMTRKRTLTWDAACTTRTGCLA</sequence>
<evidence type="ECO:0000313" key="1">
    <source>
        <dbReference type="EMBL" id="KER22269.1"/>
    </source>
</evidence>
<gene>
    <name evidence="1" type="ORF">T265_09597</name>
</gene>
<dbReference type="CTD" id="20323765"/>
<organism evidence="1 2">
    <name type="scientific">Opisthorchis viverrini</name>
    <name type="common">Southeast Asian liver fluke</name>
    <dbReference type="NCBI Taxonomy" id="6198"/>
    <lineage>
        <taxon>Eukaryota</taxon>
        <taxon>Metazoa</taxon>
        <taxon>Spiralia</taxon>
        <taxon>Lophotrochozoa</taxon>
        <taxon>Platyhelminthes</taxon>
        <taxon>Trematoda</taxon>
        <taxon>Digenea</taxon>
        <taxon>Opisthorchiida</taxon>
        <taxon>Opisthorchiata</taxon>
        <taxon>Opisthorchiidae</taxon>
        <taxon>Opisthorchis</taxon>
    </lineage>
</organism>
<dbReference type="RefSeq" id="XP_009173976.1">
    <property type="nucleotide sequence ID" value="XM_009175712.1"/>
</dbReference>
<dbReference type="InterPro" id="IPR013783">
    <property type="entry name" value="Ig-like_fold"/>
</dbReference>
<dbReference type="Proteomes" id="UP000054324">
    <property type="component" value="Unassembled WGS sequence"/>
</dbReference>
<dbReference type="AlphaFoldDB" id="A0A075A4E4"/>
<dbReference type="Pfam" id="PF00041">
    <property type="entry name" value="fn3"/>
    <property type="match status" value="1"/>
</dbReference>
<protein>
    <submittedName>
        <fullName evidence="1">Uncharacterized protein</fullName>
    </submittedName>
</protein>
<dbReference type="EMBL" id="KL596908">
    <property type="protein sequence ID" value="KER22269.1"/>
    <property type="molecule type" value="Genomic_DNA"/>
</dbReference>
<dbReference type="InterPro" id="IPR036116">
    <property type="entry name" value="FN3_sf"/>
</dbReference>
<evidence type="ECO:0000313" key="2">
    <source>
        <dbReference type="Proteomes" id="UP000054324"/>
    </source>
</evidence>
<dbReference type="PROSITE" id="PS50853">
    <property type="entry name" value="FN3"/>
    <property type="match status" value="1"/>
</dbReference>
<keyword evidence="2" id="KW-1185">Reference proteome</keyword>
<dbReference type="OrthoDB" id="206201at2759"/>
<accession>A0A075A4E4</accession>
<dbReference type="Gene3D" id="2.60.40.10">
    <property type="entry name" value="Immunoglobulins"/>
    <property type="match status" value="1"/>
</dbReference>
<dbReference type="GeneID" id="20323765"/>
<name>A0A075A4E4_OPIVI</name>
<dbReference type="CDD" id="cd00063">
    <property type="entry name" value="FN3"/>
    <property type="match status" value="1"/>
</dbReference>
<dbReference type="SUPFAM" id="SSF49265">
    <property type="entry name" value="Fibronectin type III"/>
    <property type="match status" value="1"/>
</dbReference>
<dbReference type="InterPro" id="IPR003961">
    <property type="entry name" value="FN3_dom"/>
</dbReference>
<dbReference type="KEGG" id="ovi:T265_09597"/>
<proteinExistence type="predicted"/>
<dbReference type="SMART" id="SM00060">
    <property type="entry name" value="FN3"/>
    <property type="match status" value="1"/>
</dbReference>
<reference evidence="1 2" key="1">
    <citation type="submission" date="2013-11" db="EMBL/GenBank/DDBJ databases">
        <title>Opisthorchis viverrini - life in the bile duct.</title>
        <authorList>
            <person name="Young N.D."/>
            <person name="Nagarajan N."/>
            <person name="Lin S.J."/>
            <person name="Korhonen P.K."/>
            <person name="Jex A.R."/>
            <person name="Hall R.S."/>
            <person name="Safavi-Hemami H."/>
            <person name="Kaewkong W."/>
            <person name="Bertrand D."/>
            <person name="Gao S."/>
            <person name="Seet Q."/>
            <person name="Wongkham S."/>
            <person name="Teh B.T."/>
            <person name="Wongkham C."/>
            <person name="Intapan P.M."/>
            <person name="Maleewong W."/>
            <person name="Yang X."/>
            <person name="Hu M."/>
            <person name="Wang Z."/>
            <person name="Hofmann A."/>
            <person name="Sternberg P.W."/>
            <person name="Tan P."/>
            <person name="Wang J."/>
            <person name="Gasser R.B."/>
        </authorList>
    </citation>
    <scope>NUCLEOTIDE SEQUENCE [LARGE SCALE GENOMIC DNA]</scope>
</reference>